<feature type="transmembrane region" description="Helical" evidence="1">
    <location>
        <begin position="73"/>
        <end position="95"/>
    </location>
</feature>
<keyword evidence="1" id="KW-0812">Transmembrane</keyword>
<evidence type="ECO:0000313" key="3">
    <source>
        <dbReference type="Proteomes" id="UP001060771"/>
    </source>
</evidence>
<organism evidence="2 3">
    <name type="scientific">Vulcanisaeta souniana JCM 11219</name>
    <dbReference type="NCBI Taxonomy" id="1293586"/>
    <lineage>
        <taxon>Archaea</taxon>
        <taxon>Thermoproteota</taxon>
        <taxon>Thermoprotei</taxon>
        <taxon>Thermoproteales</taxon>
        <taxon>Thermoproteaceae</taxon>
        <taxon>Vulcanisaeta</taxon>
    </lineage>
</organism>
<dbReference type="EMBL" id="AP026830">
    <property type="protein sequence ID" value="BDR92991.1"/>
    <property type="molecule type" value="Genomic_DNA"/>
</dbReference>
<name>A0ABM8BPM4_9CREN</name>
<keyword evidence="1" id="KW-0472">Membrane</keyword>
<reference evidence="3" key="1">
    <citation type="submission" date="2022-09" db="EMBL/GenBank/DDBJ databases">
        <title>Complete genome sequence of Vulcanisaeta souniana.</title>
        <authorList>
            <person name="Kato S."/>
            <person name="Itoh T."/>
            <person name="Ohkuma M."/>
        </authorList>
    </citation>
    <scope>NUCLEOTIDE SEQUENCE [LARGE SCALE GENOMIC DNA]</scope>
    <source>
        <strain evidence="3">JCM 11219</strain>
    </source>
</reference>
<evidence type="ECO:0000313" key="2">
    <source>
        <dbReference type="EMBL" id="BDR92991.1"/>
    </source>
</evidence>
<feature type="transmembrane region" description="Helical" evidence="1">
    <location>
        <begin position="41"/>
        <end position="61"/>
    </location>
</feature>
<feature type="transmembrane region" description="Helical" evidence="1">
    <location>
        <begin position="12"/>
        <end position="35"/>
    </location>
</feature>
<keyword evidence="3" id="KW-1185">Reference proteome</keyword>
<protein>
    <recommendedName>
        <fullName evidence="4">DUF131 domain-containing protein</fullName>
    </recommendedName>
</protein>
<evidence type="ECO:0000256" key="1">
    <source>
        <dbReference type="SAM" id="Phobius"/>
    </source>
</evidence>
<keyword evidence="1" id="KW-1133">Transmembrane helix</keyword>
<proteinExistence type="predicted"/>
<dbReference type="Proteomes" id="UP001060771">
    <property type="component" value="Chromosome"/>
</dbReference>
<evidence type="ECO:0008006" key="4">
    <source>
        <dbReference type="Google" id="ProtNLM"/>
    </source>
</evidence>
<gene>
    <name evidence="2" type="ORF">Vsou_20840</name>
</gene>
<sequence>MRRGDMRLYQLGILLILLAVIIPIITITIIIAIGIPSTRTALTNVGGAIIVFPLIPIPIIFTFGKPQITQPLIWLAYVMFIIFLALIIFSVVQFYRARREYMRQWQDKNK</sequence>
<accession>A0ABM8BPM4</accession>